<reference evidence="1" key="2">
    <citation type="journal article" date="2021" name="Syst. Appl. Microbiol.">
        <title>Roseomonas hellenica sp. nov., isolated from roots of wild-growing Alkanna tinctoria.</title>
        <authorList>
            <person name="Rat A."/>
            <person name="Naranjo H.D."/>
            <person name="Lebbe L."/>
            <person name="Cnockaert M."/>
            <person name="Krigas N."/>
            <person name="Grigoriadou K."/>
            <person name="Maloupa E."/>
            <person name="Willems A."/>
        </authorList>
    </citation>
    <scope>NUCLEOTIDE SEQUENCE</scope>
    <source>
        <strain evidence="1">LMG 28251</strain>
    </source>
</reference>
<proteinExistence type="predicted"/>
<gene>
    <name evidence="1" type="ORF">GXW79_07100</name>
</gene>
<accession>A0AAF1JVW5</accession>
<dbReference type="RefSeq" id="WP_211873660.1">
    <property type="nucleotide sequence ID" value="NZ_JAAEDH010000006.1"/>
</dbReference>
<sequence>MPYDERGLNALSTISGFTLWHYRTGDQRGSVIAPGYFTAAAARLAIGDVIIVQASDATAFLPVGVANTTGAGLTLDTTGAGLRLIRSATQFIEVNHGGIATARAIILAGLPPSALPETPAALTITVIGPVAQVTLSLIDENDQPAAAPQIFTVVGGLVATTITLPGPPGAEWRLRVADTADATLVTISAPTLIRAYARLLRESGGLLLLENGAVLLS</sequence>
<name>A0AAF1JVW5_9PROT</name>
<protein>
    <submittedName>
        <fullName evidence="1">Uncharacterized protein</fullName>
    </submittedName>
</protein>
<evidence type="ECO:0000313" key="1">
    <source>
        <dbReference type="EMBL" id="MBR0654841.1"/>
    </source>
</evidence>
<comment type="caution">
    <text evidence="1">The sequence shown here is derived from an EMBL/GenBank/DDBJ whole genome shotgun (WGS) entry which is preliminary data.</text>
</comment>
<dbReference type="EMBL" id="JAAEDH010000006">
    <property type="protein sequence ID" value="MBR0654841.1"/>
    <property type="molecule type" value="Genomic_DNA"/>
</dbReference>
<dbReference type="Proteomes" id="UP001196068">
    <property type="component" value="Unassembled WGS sequence"/>
</dbReference>
<reference evidence="1" key="1">
    <citation type="submission" date="2020-01" db="EMBL/GenBank/DDBJ databases">
        <authorList>
            <person name="Rat A."/>
        </authorList>
    </citation>
    <scope>NUCLEOTIDE SEQUENCE</scope>
    <source>
        <strain evidence="1">LMG 28251</strain>
    </source>
</reference>
<organism evidence="1 2">
    <name type="scientific">Plastoroseomonas arctica</name>
    <dbReference type="NCBI Taxonomy" id="1509237"/>
    <lineage>
        <taxon>Bacteria</taxon>
        <taxon>Pseudomonadati</taxon>
        <taxon>Pseudomonadota</taxon>
        <taxon>Alphaproteobacteria</taxon>
        <taxon>Acetobacterales</taxon>
        <taxon>Acetobacteraceae</taxon>
        <taxon>Plastoroseomonas</taxon>
    </lineage>
</organism>
<dbReference type="AlphaFoldDB" id="A0AAF1JVW5"/>
<evidence type="ECO:0000313" key="2">
    <source>
        <dbReference type="Proteomes" id="UP001196068"/>
    </source>
</evidence>
<keyword evidence="2" id="KW-1185">Reference proteome</keyword>